<dbReference type="RefSeq" id="XP_040723727.1">
    <property type="nucleotide sequence ID" value="XM_040871995.1"/>
</dbReference>
<dbReference type="Gene3D" id="2.30.30.30">
    <property type="match status" value="1"/>
</dbReference>
<dbReference type="GO" id="GO:0006412">
    <property type="term" value="P:translation"/>
    <property type="evidence" value="ECO:0007669"/>
    <property type="project" value="InterPro"/>
</dbReference>
<evidence type="ECO:0000256" key="3">
    <source>
        <dbReference type="ARBA" id="ARBA00006592"/>
    </source>
</evidence>
<comment type="caution">
    <text evidence="8">The sequence shown here is derived from an EMBL/GenBank/DDBJ whole genome shotgun (WGS) entry which is preliminary data.</text>
</comment>
<dbReference type="EMBL" id="MCFI01000016">
    <property type="protein sequence ID" value="ORY79095.1"/>
    <property type="molecule type" value="Genomic_DNA"/>
</dbReference>
<dbReference type="Pfam" id="PF01929">
    <property type="entry name" value="Ribosomal_L14e"/>
    <property type="match status" value="1"/>
</dbReference>
<dbReference type="STRING" id="56484.A0A1Y2F846"/>
<dbReference type="GeneID" id="63788594"/>
<name>A0A1Y2F846_PROLT</name>
<dbReference type="InterPro" id="IPR002784">
    <property type="entry name" value="Ribosomal_eL14_dom"/>
</dbReference>
<dbReference type="GO" id="GO:0003723">
    <property type="term" value="F:RNA binding"/>
    <property type="evidence" value="ECO:0007669"/>
    <property type="project" value="InterPro"/>
</dbReference>
<evidence type="ECO:0000313" key="8">
    <source>
        <dbReference type="EMBL" id="ORY79095.1"/>
    </source>
</evidence>
<dbReference type="InterPro" id="IPR014722">
    <property type="entry name" value="Rib_uL2_dom2"/>
</dbReference>
<dbReference type="AlphaFoldDB" id="A0A1Y2F846"/>
<keyword evidence="5 8" id="KW-0689">Ribosomal protein</keyword>
<dbReference type="InterPro" id="IPR008991">
    <property type="entry name" value="Translation_prot_SH3-like_sf"/>
</dbReference>
<feature type="domain" description="KOW" evidence="7">
    <location>
        <begin position="12"/>
        <end position="39"/>
    </location>
</feature>
<dbReference type="GO" id="GO:0042273">
    <property type="term" value="P:ribosomal large subunit biogenesis"/>
    <property type="evidence" value="ECO:0007669"/>
    <property type="project" value="TreeGrafter"/>
</dbReference>
<evidence type="ECO:0000259" key="7">
    <source>
        <dbReference type="SMART" id="SM00739"/>
    </source>
</evidence>
<comment type="similarity">
    <text evidence="3">Belongs to the eukaryotic ribosomal protein eL14 family.</text>
</comment>
<comment type="subcellular location">
    <subcellularLocation>
        <location evidence="2">Cytoplasm</location>
    </subcellularLocation>
</comment>
<dbReference type="InterPro" id="IPR005824">
    <property type="entry name" value="KOW"/>
</dbReference>
<dbReference type="PANTHER" id="PTHR11127:SF2">
    <property type="entry name" value="LARGE RIBOSOMAL SUBUNIT PROTEIN EL14"/>
    <property type="match status" value="1"/>
</dbReference>
<dbReference type="GO" id="GO:0022625">
    <property type="term" value="C:cytosolic large ribosomal subunit"/>
    <property type="evidence" value="ECO:0007669"/>
    <property type="project" value="TreeGrafter"/>
</dbReference>
<keyword evidence="4" id="KW-0963">Cytoplasm</keyword>
<evidence type="ECO:0000256" key="2">
    <source>
        <dbReference type="ARBA" id="ARBA00004496"/>
    </source>
</evidence>
<dbReference type="PANTHER" id="PTHR11127">
    <property type="entry name" value="60S RIBOSOMAL PROTEIN L14"/>
    <property type="match status" value="1"/>
</dbReference>
<gene>
    <name evidence="8" type="ORF">BCR37DRAFT_403345</name>
</gene>
<dbReference type="CDD" id="cd23702">
    <property type="entry name" value="eL14"/>
    <property type="match status" value="1"/>
</dbReference>
<organism evidence="8 9">
    <name type="scientific">Protomyces lactucae-debilis</name>
    <dbReference type="NCBI Taxonomy" id="2754530"/>
    <lineage>
        <taxon>Eukaryota</taxon>
        <taxon>Fungi</taxon>
        <taxon>Dikarya</taxon>
        <taxon>Ascomycota</taxon>
        <taxon>Taphrinomycotina</taxon>
        <taxon>Taphrinomycetes</taxon>
        <taxon>Taphrinales</taxon>
        <taxon>Protomycetaceae</taxon>
        <taxon>Protomyces</taxon>
    </lineage>
</organism>
<dbReference type="OrthoDB" id="1875589at2759"/>
<keyword evidence="9" id="KW-1185">Reference proteome</keyword>
<evidence type="ECO:0000313" key="9">
    <source>
        <dbReference type="Proteomes" id="UP000193685"/>
    </source>
</evidence>
<reference evidence="8 9" key="1">
    <citation type="submission" date="2016-07" db="EMBL/GenBank/DDBJ databases">
        <title>Pervasive Adenine N6-methylation of Active Genes in Fungi.</title>
        <authorList>
            <consortium name="DOE Joint Genome Institute"/>
            <person name="Mondo S.J."/>
            <person name="Dannebaum R.O."/>
            <person name="Kuo R.C."/>
            <person name="Labutti K."/>
            <person name="Haridas S."/>
            <person name="Kuo A."/>
            <person name="Salamov A."/>
            <person name="Ahrendt S.R."/>
            <person name="Lipzen A."/>
            <person name="Sullivan W."/>
            <person name="Andreopoulos W.B."/>
            <person name="Clum A."/>
            <person name="Lindquist E."/>
            <person name="Daum C."/>
            <person name="Ramamoorthy G.K."/>
            <person name="Gryganskyi A."/>
            <person name="Culley D."/>
            <person name="Magnuson J.K."/>
            <person name="James T.Y."/>
            <person name="O'Malley M.A."/>
            <person name="Stajich J.E."/>
            <person name="Spatafora J.W."/>
            <person name="Visel A."/>
            <person name="Grigoriev I.V."/>
        </authorList>
    </citation>
    <scope>NUCLEOTIDE SEQUENCE [LARGE SCALE GENOMIC DNA]</scope>
    <source>
        <strain evidence="8 9">12-1054</strain>
    </source>
</reference>
<keyword evidence="6" id="KW-0687">Ribonucleoprotein</keyword>
<dbReference type="GO" id="GO:0003735">
    <property type="term" value="F:structural constituent of ribosome"/>
    <property type="evidence" value="ECO:0007669"/>
    <property type="project" value="InterPro"/>
</dbReference>
<evidence type="ECO:0000256" key="4">
    <source>
        <dbReference type="ARBA" id="ARBA00022490"/>
    </source>
</evidence>
<comment type="function">
    <text evidence="1">Component of the ribosome, a large ribonucleoprotein complex responsible for the synthesis of proteins in the cell. The small ribosomal subunit (SSU) binds messenger RNAs (mRNAs) and translates the encoded message by selecting cognate aminoacyl-transfer RNA (tRNA) molecules. The large subunit (LSU) contains the ribosomal catalytic site termed the peptidyl transferase center (PTC), which catalyzes the formation of peptide bonds, thereby polymerizing the amino acids delivered by tRNAs into a polypeptide chain. The nascent polypeptides leave the ribosome through a tunnel in the LSU and interact with protein factors that function in enzymatic processing, targeting, and the membrane insertion of nascent chains at the exit of the ribosomal tunnel.</text>
</comment>
<evidence type="ECO:0000256" key="1">
    <source>
        <dbReference type="ARBA" id="ARBA00004021"/>
    </source>
</evidence>
<dbReference type="Gene3D" id="6.10.250.2270">
    <property type="match status" value="1"/>
</dbReference>
<dbReference type="SMART" id="SM00739">
    <property type="entry name" value="KOW"/>
    <property type="match status" value="1"/>
</dbReference>
<evidence type="ECO:0000256" key="6">
    <source>
        <dbReference type="ARBA" id="ARBA00023274"/>
    </source>
</evidence>
<accession>A0A1Y2F846</accession>
<dbReference type="SUPFAM" id="SSF50104">
    <property type="entry name" value="Translation proteins SH3-like domain"/>
    <property type="match status" value="1"/>
</dbReference>
<dbReference type="FunFam" id="2.30.30.30:FF:000030">
    <property type="entry name" value="60S ribosomal protein L14"/>
    <property type="match status" value="1"/>
</dbReference>
<protein>
    <submittedName>
        <fullName evidence="8">60S ribosomal protein L14</fullName>
    </submittedName>
</protein>
<sequence>MAAAQIDGFKRFVEVGRVVYFTNGPYTGKLAVISEIIDHNRALIDGPETEVPRHVASYNTLTLTPYIVAGLPRSAKSTAVSKFWKKSGVQAKFDASAYAKKLAARKTRAGLSDFQRFQVMKLRKQRKYEVAVKASKA</sequence>
<proteinExistence type="inferred from homology"/>
<dbReference type="Proteomes" id="UP000193685">
    <property type="component" value="Unassembled WGS sequence"/>
</dbReference>
<dbReference type="Pfam" id="PF00467">
    <property type="entry name" value="KOW"/>
    <property type="match status" value="1"/>
</dbReference>
<evidence type="ECO:0000256" key="5">
    <source>
        <dbReference type="ARBA" id="ARBA00022980"/>
    </source>
</evidence>
<dbReference type="OMA" id="ANWRFVE"/>
<dbReference type="InterPro" id="IPR039660">
    <property type="entry name" value="Ribosomal_eL14"/>
</dbReference>